<dbReference type="SUPFAM" id="SSF54631">
    <property type="entry name" value="CBS-domain pair"/>
    <property type="match status" value="1"/>
</dbReference>
<sequence>MIRLDLAQLPFSLLDDDALAQLRQGADVAYYDRGEVILDAGDVGQHVFVIEKGAVEELDLSAPSARARIGLYTHGDLFGAISVLNGHSRYRFVADQETLCYLIPGVLFSRLCEASAPFADYFRQRLAEKSRLLTEQREGGVTMAGFMLARVSECMRAPLLLEAGDTIQDAVQALNKQRADSVLVFRDGDLGIITKTDMLNAMVLHGRGVDAALGEVAEYRLVTVAPEEFLFAALVKMTRHEVARVVVLRQGRPVGVVELPDVLSYFSSRSYVVGLEVEKANDLDALALASARLPELVRALMAQGVKLRFAMDLLAALNGRIMSKAFGFVVPAARQAQSCLIVMGSEGRGEQILKTDQDNGLILADDVDWPDREPVLSRFSDTLLTLGYPPCPGHVMVNNPEWVHSVSGWRARIARWAMLRDGTSMMRLAIMLDAHAIAGDLTLLDKVRTALFDQCSRDELLLSQFARSVLKFSTPLTLFGSLKKPQHGIDIKKGGIFPIVHGVRTLALQARIDATSTFVRLERLAASGVLSREMAEDLGEAMSLFAELRLHQQLQRMADGEPGEGNLLVVQKLPSLERDMLRDALHVVSDFRQHLSRRFHLEY</sequence>
<dbReference type="CDD" id="cd00038">
    <property type="entry name" value="CAP_ED"/>
    <property type="match status" value="1"/>
</dbReference>
<dbReference type="SUPFAM" id="SSF51206">
    <property type="entry name" value="cAMP-binding domain-like"/>
    <property type="match status" value="1"/>
</dbReference>
<dbReference type="AlphaFoldDB" id="A0A0B4XT80"/>
<dbReference type="InterPro" id="IPR005105">
    <property type="entry name" value="GlnD_Uridyltrans_N"/>
</dbReference>
<dbReference type="Pfam" id="PF03445">
    <property type="entry name" value="DUF294"/>
    <property type="match status" value="1"/>
</dbReference>
<organism evidence="2 3">
    <name type="scientific">Isoalcanivorax pacificus W11-5</name>
    <dbReference type="NCBI Taxonomy" id="391936"/>
    <lineage>
        <taxon>Bacteria</taxon>
        <taxon>Pseudomonadati</taxon>
        <taxon>Pseudomonadota</taxon>
        <taxon>Gammaproteobacteria</taxon>
        <taxon>Oceanospirillales</taxon>
        <taxon>Alcanivoracaceae</taxon>
        <taxon>Isoalcanivorax</taxon>
    </lineage>
</organism>
<dbReference type="RefSeq" id="WP_008733487.1">
    <property type="nucleotide sequence ID" value="NZ_CP004387.1"/>
</dbReference>
<dbReference type="CDD" id="cd05401">
    <property type="entry name" value="NT_GlnE_GlnD_like"/>
    <property type="match status" value="1"/>
</dbReference>
<dbReference type="STRING" id="391936.S7S_15475"/>
<proteinExistence type="predicted"/>
<dbReference type="InterPro" id="IPR018490">
    <property type="entry name" value="cNMP-bd_dom_sf"/>
</dbReference>
<gene>
    <name evidence="2" type="ORF">S7S_15475</name>
</gene>
<dbReference type="HOGENOM" id="CLU_027866_1_0_6"/>
<keyword evidence="3" id="KW-1185">Reference proteome</keyword>
<dbReference type="InterPro" id="IPR018821">
    <property type="entry name" value="DUF294_put_nucleoTrafse_sb-bd"/>
</dbReference>
<dbReference type="InterPro" id="IPR046342">
    <property type="entry name" value="CBS_dom_sf"/>
</dbReference>
<dbReference type="PANTHER" id="PTHR43773:SF1">
    <property type="entry name" value="MAGNESIUM TRANSPORTER MGTE"/>
    <property type="match status" value="1"/>
</dbReference>
<dbReference type="InterPro" id="IPR000595">
    <property type="entry name" value="cNMP-bd_dom"/>
</dbReference>
<protein>
    <submittedName>
        <fullName evidence="2">Cyclic nucleotide-binding domain-containing protein</fullName>
    </submittedName>
</protein>
<dbReference type="InterPro" id="IPR006669">
    <property type="entry name" value="MgtE_transporter"/>
</dbReference>
<dbReference type="GO" id="GO:0016020">
    <property type="term" value="C:membrane"/>
    <property type="evidence" value="ECO:0007669"/>
    <property type="project" value="InterPro"/>
</dbReference>
<dbReference type="Pfam" id="PF00027">
    <property type="entry name" value="cNMP_binding"/>
    <property type="match status" value="1"/>
</dbReference>
<dbReference type="Pfam" id="PF10335">
    <property type="entry name" value="DUF294_C"/>
    <property type="match status" value="1"/>
</dbReference>
<dbReference type="Pfam" id="PF00571">
    <property type="entry name" value="CBS"/>
    <property type="match status" value="2"/>
</dbReference>
<dbReference type="KEGG" id="apac:S7S_15475"/>
<dbReference type="InterPro" id="IPR014710">
    <property type="entry name" value="RmlC-like_jellyroll"/>
</dbReference>
<dbReference type="EMBL" id="CP004387">
    <property type="protein sequence ID" value="AJD49507.1"/>
    <property type="molecule type" value="Genomic_DNA"/>
</dbReference>
<evidence type="ECO:0000259" key="1">
    <source>
        <dbReference type="PROSITE" id="PS50042"/>
    </source>
</evidence>
<dbReference type="Gene3D" id="2.60.120.10">
    <property type="entry name" value="Jelly Rolls"/>
    <property type="match status" value="1"/>
</dbReference>
<reference evidence="2 3" key="1">
    <citation type="journal article" date="2012" name="J. Bacteriol.">
        <title>Genome sequence of an alkane-degrading bacterium, Alcanivorax pacificus type strain W11-5, isolated from deep sea sediment.</title>
        <authorList>
            <person name="Lai Q."/>
            <person name="Shao Z."/>
        </authorList>
    </citation>
    <scope>NUCLEOTIDE SEQUENCE [LARGE SCALE GENOMIC DNA]</scope>
    <source>
        <strain evidence="2 3">W11-5</strain>
    </source>
</reference>
<dbReference type="SMART" id="SM00100">
    <property type="entry name" value="cNMP"/>
    <property type="match status" value="1"/>
</dbReference>
<evidence type="ECO:0000313" key="3">
    <source>
        <dbReference type="Proteomes" id="UP000006764"/>
    </source>
</evidence>
<dbReference type="Proteomes" id="UP000006764">
    <property type="component" value="Chromosome"/>
</dbReference>
<dbReference type="GO" id="GO:0008773">
    <property type="term" value="F:[protein-PII] uridylyltransferase activity"/>
    <property type="evidence" value="ECO:0007669"/>
    <property type="project" value="InterPro"/>
</dbReference>
<dbReference type="SMART" id="SM00116">
    <property type="entry name" value="CBS"/>
    <property type="match status" value="2"/>
</dbReference>
<dbReference type="Gene3D" id="3.10.580.10">
    <property type="entry name" value="CBS-domain"/>
    <property type="match status" value="1"/>
</dbReference>
<evidence type="ECO:0000313" key="2">
    <source>
        <dbReference type="EMBL" id="AJD49507.1"/>
    </source>
</evidence>
<feature type="domain" description="Cyclic nucleotide-binding" evidence="1">
    <location>
        <begin position="10"/>
        <end position="111"/>
    </location>
</feature>
<dbReference type="PROSITE" id="PS50042">
    <property type="entry name" value="CNMP_BINDING_3"/>
    <property type="match status" value="1"/>
</dbReference>
<dbReference type="PANTHER" id="PTHR43773">
    <property type="entry name" value="MAGNESIUM TRANSPORTER MGTE"/>
    <property type="match status" value="1"/>
</dbReference>
<dbReference type="OrthoDB" id="9808528at2"/>
<dbReference type="InterPro" id="IPR000644">
    <property type="entry name" value="CBS_dom"/>
</dbReference>
<dbReference type="GO" id="GO:0015095">
    <property type="term" value="F:magnesium ion transmembrane transporter activity"/>
    <property type="evidence" value="ECO:0007669"/>
    <property type="project" value="InterPro"/>
</dbReference>
<name>A0A0B4XT80_9GAMM</name>
<accession>A0A0B4XT80</accession>